<reference evidence="3" key="1">
    <citation type="submission" date="2015-09" db="EMBL/GenBank/DDBJ databases">
        <authorList>
            <consortium name="Pathogen Informatics"/>
        </authorList>
    </citation>
    <scope>NUCLEOTIDE SEQUENCE [LARGE SCALE GENOMIC DNA]</scope>
    <source>
        <strain evidence="3">Lake Konstanz</strain>
    </source>
</reference>
<dbReference type="AlphaFoldDB" id="A0A0S4J3I0"/>
<protein>
    <submittedName>
        <fullName evidence="2">Transmembrane protein, putative</fullName>
    </submittedName>
</protein>
<keyword evidence="1" id="KW-0472">Membrane</keyword>
<accession>A0A0S4J3I0</accession>
<proteinExistence type="predicted"/>
<keyword evidence="1" id="KW-1133">Transmembrane helix</keyword>
<name>A0A0S4J3I0_BODSA</name>
<evidence type="ECO:0000313" key="3">
    <source>
        <dbReference type="Proteomes" id="UP000051952"/>
    </source>
</evidence>
<keyword evidence="3" id="KW-1185">Reference proteome</keyword>
<keyword evidence="1 2" id="KW-0812">Transmembrane</keyword>
<evidence type="ECO:0000313" key="2">
    <source>
        <dbReference type="EMBL" id="CUG85947.1"/>
    </source>
</evidence>
<organism evidence="2 3">
    <name type="scientific">Bodo saltans</name>
    <name type="common">Flagellated protozoan</name>
    <dbReference type="NCBI Taxonomy" id="75058"/>
    <lineage>
        <taxon>Eukaryota</taxon>
        <taxon>Discoba</taxon>
        <taxon>Euglenozoa</taxon>
        <taxon>Kinetoplastea</taxon>
        <taxon>Metakinetoplastina</taxon>
        <taxon>Eubodonida</taxon>
        <taxon>Bodonidae</taxon>
        <taxon>Bodo</taxon>
    </lineage>
</organism>
<gene>
    <name evidence="2" type="ORF">BSAL_91160</name>
</gene>
<dbReference type="VEuPathDB" id="TriTrypDB:BSAL_91160"/>
<dbReference type="Proteomes" id="UP000051952">
    <property type="component" value="Unassembled WGS sequence"/>
</dbReference>
<evidence type="ECO:0000256" key="1">
    <source>
        <dbReference type="SAM" id="Phobius"/>
    </source>
</evidence>
<feature type="transmembrane region" description="Helical" evidence="1">
    <location>
        <begin position="14"/>
        <end position="33"/>
    </location>
</feature>
<dbReference type="EMBL" id="CYKH01001212">
    <property type="protein sequence ID" value="CUG85947.1"/>
    <property type="molecule type" value="Genomic_DNA"/>
</dbReference>
<sequence>MSAPASVEDVAEQLRIYAAVTLFLWGMGYYCLCRQSNGMKALMNQEGKRAKYAAARMYDGKIVDHLVTDFCKKVAVVRPRNPLKPVYRPGDNHVEMDKKGVGMFCFAERGTLFLVIIDPHDGVKPPAGVTYERKLNLMAGAGEDSMIAFSVYSVPASSSSDLVVTFVVDALRKHLLSETDSLPRNGEST</sequence>